<name>A0A4Y3RV06_9ACTN</name>
<dbReference type="EMBL" id="BJMN01000060">
    <property type="protein sequence ID" value="GEB61546.1"/>
    <property type="molecule type" value="Genomic_DNA"/>
</dbReference>
<reference evidence="2 3" key="1">
    <citation type="submission" date="2019-06" db="EMBL/GenBank/DDBJ databases">
        <title>Whole genome shotgun sequence of Streptomyces gardneri NBRC 12865.</title>
        <authorList>
            <person name="Hosoyama A."/>
            <person name="Uohara A."/>
            <person name="Ohji S."/>
            <person name="Ichikawa N."/>
        </authorList>
    </citation>
    <scope>NUCLEOTIDE SEQUENCE [LARGE SCALE GENOMIC DNA]</scope>
    <source>
        <strain evidence="2 3">NBRC 12865</strain>
    </source>
</reference>
<keyword evidence="3" id="KW-1185">Reference proteome</keyword>
<proteinExistence type="predicted"/>
<evidence type="ECO:0000313" key="2">
    <source>
        <dbReference type="EMBL" id="GEB61546.1"/>
    </source>
</evidence>
<accession>A0A4Y3RV06</accession>
<dbReference type="AlphaFoldDB" id="A0A4Y3RV06"/>
<feature type="compositionally biased region" description="Basic and acidic residues" evidence="1">
    <location>
        <begin position="15"/>
        <end position="33"/>
    </location>
</feature>
<comment type="caution">
    <text evidence="2">The sequence shown here is derived from an EMBL/GenBank/DDBJ whole genome shotgun (WGS) entry which is preliminary data.</text>
</comment>
<evidence type="ECO:0000256" key="1">
    <source>
        <dbReference type="SAM" id="MobiDB-lite"/>
    </source>
</evidence>
<sequence length="923" mass="101034">MGREDVQKQRSRSGPKADEPLRLVPDVGERKDSGGVLRKFVDPGATLGRASNARKAIDSFMKARSKDLKADRMDLREVDSSEGAATLRVRYQQFHKGLPVLGATVQAVADIEQAGVVQVDNGGDLKVADAPDPSEARDVEDVERVALAPFRKDYETASIFKDELAYLRDTTRPGLPDEDYPTASIELLKKGRRKPDGTLHLVHDLSVETTGPFEHFRVVVDAISGKLLWIELLGKYVTASLKVFVPDPVTESNDGTLSSASTAADLNPFRHDVQAEIATAVNGIFQLDGDWFRCNDWDTPAFAQPAENTATFSYETYPQNRAFLSANAYYWLDAVARYLRALGNPTLNGSMEKVDVDPQAYDFEDQSEWIGSATPPRIRFGEGGVPDAADLGVVAHEYVHGVFQWLGAEHGGSGAYEHSVCDALPAIYRDRFNLNGHRRTETFPFDNNASDQWSSERRLDLTQRFDDPGFNSYSRNLRNSMLGTALWRCYLGMGGDSPDAAVRVEAADAMIKTMMEMLLIVPDDITSSAAHAVSMAQGCITADAALTGGLYSKVMDEAFIAQGLWARRPVDLYISDSDTDLGAQPSGVPFWTSPDIWVRNNHISTGDNPELGHEAPINNQPNYLYVRVHNRGIQQAAAGGFQVDTYRCDPGTGMMWPTHFTSLGTLVITAPIPAGGSVRVGPFAWTPQIVDHECLVAVVHGAQDPAITATVNGPVPNDRIVRFDNNVGQRNVAPQMAAPGGKTRMTITLRGGLKATDGSWELDASALPEDTRISVRTLSRMIEPATLTDLEVKETGAVRSTIEMKGGKVAVVDGYRLDADDQVTAEITIDFSHQAEHMKRYPFVATQYQDGTVVGRMTIQITAVKELDDFFFGNPRSGEIHINTCPYWPKLGPGSKVPFLRIEDALARGYNGCAYCLPDHNTG</sequence>
<organism evidence="2 3">
    <name type="scientific">Streptomyces gardneri</name>
    <dbReference type="NCBI Taxonomy" id="66892"/>
    <lineage>
        <taxon>Bacteria</taxon>
        <taxon>Bacillati</taxon>
        <taxon>Actinomycetota</taxon>
        <taxon>Actinomycetes</taxon>
        <taxon>Kitasatosporales</taxon>
        <taxon>Streptomycetaceae</taxon>
        <taxon>Streptomyces</taxon>
    </lineage>
</organism>
<protein>
    <recommendedName>
        <fullName evidence="4">FTP domain-containing protein</fullName>
    </recommendedName>
</protein>
<evidence type="ECO:0008006" key="4">
    <source>
        <dbReference type="Google" id="ProtNLM"/>
    </source>
</evidence>
<gene>
    <name evidence="2" type="ORF">SGA01_71510</name>
</gene>
<dbReference type="OrthoDB" id="2630713at2"/>
<evidence type="ECO:0000313" key="3">
    <source>
        <dbReference type="Proteomes" id="UP000315226"/>
    </source>
</evidence>
<dbReference type="SUPFAM" id="SSF55486">
    <property type="entry name" value="Metalloproteases ('zincins'), catalytic domain"/>
    <property type="match status" value="1"/>
</dbReference>
<feature type="region of interest" description="Disordered" evidence="1">
    <location>
        <begin position="1"/>
        <end position="35"/>
    </location>
</feature>
<dbReference type="Proteomes" id="UP000315226">
    <property type="component" value="Unassembled WGS sequence"/>
</dbReference>